<comment type="catalytic activity">
    <reaction evidence="8">
        <text>a 2'-deoxyadenosine in DNA + S-adenosyl-L-methionine = an N(6)-methyl-2'-deoxyadenosine in DNA + S-adenosyl-L-homocysteine + H(+)</text>
        <dbReference type="Rhea" id="RHEA:15197"/>
        <dbReference type="Rhea" id="RHEA-COMP:12418"/>
        <dbReference type="Rhea" id="RHEA-COMP:12419"/>
        <dbReference type="ChEBI" id="CHEBI:15378"/>
        <dbReference type="ChEBI" id="CHEBI:57856"/>
        <dbReference type="ChEBI" id="CHEBI:59789"/>
        <dbReference type="ChEBI" id="CHEBI:90615"/>
        <dbReference type="ChEBI" id="CHEBI:90616"/>
        <dbReference type="EC" id="2.1.1.72"/>
    </reaction>
</comment>
<organism evidence="11 12">
    <name type="scientific">Paenibacillus polymyxa</name>
    <name type="common">Bacillus polymyxa</name>
    <dbReference type="NCBI Taxonomy" id="1406"/>
    <lineage>
        <taxon>Bacteria</taxon>
        <taxon>Bacillati</taxon>
        <taxon>Bacillota</taxon>
        <taxon>Bacilli</taxon>
        <taxon>Bacillales</taxon>
        <taxon>Paenibacillaceae</taxon>
        <taxon>Paenibacillus</taxon>
    </lineage>
</organism>
<accession>A0A8I1IP36</accession>
<keyword evidence="5" id="KW-0949">S-adenosyl-L-methionine</keyword>
<dbReference type="SUPFAM" id="SSF116734">
    <property type="entry name" value="DNA methylase specificity domain"/>
    <property type="match status" value="1"/>
</dbReference>
<dbReference type="Pfam" id="PF12950">
    <property type="entry name" value="TaqI_C"/>
    <property type="match status" value="1"/>
</dbReference>
<dbReference type="InterPro" id="IPR023135">
    <property type="entry name" value="N6_DNA_MeTrfase_TaqI_C"/>
</dbReference>
<keyword evidence="6" id="KW-0680">Restriction system</keyword>
<keyword evidence="7" id="KW-0238">DNA-binding</keyword>
<comment type="caution">
    <text evidence="11">The sequence shown here is derived from an EMBL/GenBank/DDBJ whole genome shotgun (WGS) entry which is preliminary data.</text>
</comment>
<dbReference type="PRINTS" id="PR00507">
    <property type="entry name" value="N12N6MTFRASE"/>
</dbReference>
<feature type="domain" description="TaqI-like C-terminal specificity" evidence="10">
    <location>
        <begin position="419"/>
        <end position="538"/>
    </location>
</feature>
<evidence type="ECO:0000256" key="8">
    <source>
        <dbReference type="ARBA" id="ARBA00047942"/>
    </source>
</evidence>
<dbReference type="RefSeq" id="WP_165145474.1">
    <property type="nucleotide sequence ID" value="NZ_JAEHFQ010000008.1"/>
</dbReference>
<dbReference type="EC" id="2.1.1.72" evidence="2"/>
<evidence type="ECO:0000256" key="7">
    <source>
        <dbReference type="ARBA" id="ARBA00023125"/>
    </source>
</evidence>
<evidence type="ECO:0000313" key="11">
    <source>
        <dbReference type="EMBL" id="MBM0634589.1"/>
    </source>
</evidence>
<dbReference type="InterPro" id="IPR025931">
    <property type="entry name" value="TaqI_C"/>
</dbReference>
<evidence type="ECO:0000256" key="4">
    <source>
        <dbReference type="ARBA" id="ARBA00022679"/>
    </source>
</evidence>
<dbReference type="Pfam" id="PF07669">
    <property type="entry name" value="Eco57I"/>
    <property type="match status" value="1"/>
</dbReference>
<dbReference type="EMBL" id="JAEHFQ010000008">
    <property type="protein sequence ID" value="MBM0634589.1"/>
    <property type="molecule type" value="Genomic_DNA"/>
</dbReference>
<evidence type="ECO:0000256" key="3">
    <source>
        <dbReference type="ARBA" id="ARBA00022603"/>
    </source>
</evidence>
<gene>
    <name evidence="11" type="ORF">JDW19_15870</name>
</gene>
<keyword evidence="3 11" id="KW-0489">Methyltransferase</keyword>
<feature type="domain" description="Type II methyltransferase M.TaqI-like" evidence="9">
    <location>
        <begin position="110"/>
        <end position="255"/>
    </location>
</feature>
<dbReference type="PANTHER" id="PTHR33841">
    <property type="entry name" value="DNA METHYLTRANSFERASE YEEA-RELATED"/>
    <property type="match status" value="1"/>
</dbReference>
<evidence type="ECO:0000256" key="5">
    <source>
        <dbReference type="ARBA" id="ARBA00022691"/>
    </source>
</evidence>
<dbReference type="InterPro" id="IPR050953">
    <property type="entry name" value="N4_N6_ade-DNA_methylase"/>
</dbReference>
<dbReference type="Gene3D" id="3.40.50.150">
    <property type="entry name" value="Vaccinia Virus protein VP39"/>
    <property type="match status" value="1"/>
</dbReference>
<comment type="similarity">
    <text evidence="1">Belongs to the N(4)/N(6)-methyltransferase family.</text>
</comment>
<dbReference type="AlphaFoldDB" id="A0A8I1IP36"/>
<evidence type="ECO:0000259" key="9">
    <source>
        <dbReference type="Pfam" id="PF07669"/>
    </source>
</evidence>
<dbReference type="InterPro" id="IPR029063">
    <property type="entry name" value="SAM-dependent_MTases_sf"/>
</dbReference>
<evidence type="ECO:0000259" key="10">
    <source>
        <dbReference type="Pfam" id="PF12950"/>
    </source>
</evidence>
<dbReference type="GO" id="GO:0009307">
    <property type="term" value="P:DNA restriction-modification system"/>
    <property type="evidence" value="ECO:0007669"/>
    <property type="project" value="UniProtKB-KW"/>
</dbReference>
<dbReference type="PANTHER" id="PTHR33841:SF5">
    <property type="entry name" value="DNA METHYLASE (MODIFICATION METHYLASE) (METHYLTRANSFERASE)-RELATED"/>
    <property type="match status" value="1"/>
</dbReference>
<proteinExistence type="inferred from homology"/>
<evidence type="ECO:0000313" key="12">
    <source>
        <dbReference type="Proteomes" id="UP000650605"/>
    </source>
</evidence>
<evidence type="ECO:0000256" key="6">
    <source>
        <dbReference type="ARBA" id="ARBA00022747"/>
    </source>
</evidence>
<name>A0A8I1IP36_PAEPO</name>
<dbReference type="GO" id="GO:0032259">
    <property type="term" value="P:methylation"/>
    <property type="evidence" value="ECO:0007669"/>
    <property type="project" value="UniProtKB-KW"/>
</dbReference>
<keyword evidence="4" id="KW-0808">Transferase</keyword>
<protein>
    <recommendedName>
        <fullName evidence="2">site-specific DNA-methyltransferase (adenine-specific)</fullName>
        <ecNumber evidence="2">2.1.1.72</ecNumber>
    </recommendedName>
</protein>
<dbReference type="GO" id="GO:0003677">
    <property type="term" value="F:DNA binding"/>
    <property type="evidence" value="ECO:0007669"/>
    <property type="project" value="UniProtKB-KW"/>
</dbReference>
<evidence type="ECO:0000256" key="2">
    <source>
        <dbReference type="ARBA" id="ARBA00011900"/>
    </source>
</evidence>
<dbReference type="Proteomes" id="UP000650605">
    <property type="component" value="Unassembled WGS sequence"/>
</dbReference>
<dbReference type="InterPro" id="IPR011639">
    <property type="entry name" value="MethylTrfase_TaqI-like_dom"/>
</dbReference>
<dbReference type="GO" id="GO:0009007">
    <property type="term" value="F:site-specific DNA-methyltransferase (adenine-specific) activity"/>
    <property type="evidence" value="ECO:0007669"/>
    <property type="project" value="UniProtKB-EC"/>
</dbReference>
<dbReference type="SUPFAM" id="SSF53335">
    <property type="entry name" value="S-adenosyl-L-methionine-dependent methyltransferases"/>
    <property type="match status" value="1"/>
</dbReference>
<sequence>MSVGAYKDTIKQQLGAFYTPAKLADYTAELMVEYAVSGWENDCISYSERDKYLYLIQKLLQWKVLDPACGDGSLLSSLEKAIYHKYEQLMLNSRKYKFTLENQNNKIVTYGIDIDKTAVAASKENLKEPYKYSKRSAKIIHADFLVPLGKAQDPNRAHYMSTAIFKNKKINGLIANPPWGAILNHSREKLLNDYGFTLASGQYDSYELFVERSLEIVEEGGIIALILPDSIFLPEHKSLRSLLLQNTTIKYIARLGEGFFPGVYRGCVVLILSNKTNEENNLIKVFRLNHLLREEIFSGKISLKEAEQKCAYTIAQTRFIADSEFRFDIDVKESDFEIVLKMEEGIINWATILESGRGVELSKKGNIIQCSSCHLWQPAPRTKIESVKCTHCKETFNYESARKECIVSSRPKITGHWVPFIVGEDVSRYKVQTRRYIKLGYEGINYKSPTIFSKKKILFRKTGIGINAAIDSQGFTTSQTVFHFSLKDDTYNQSFMLEYLLGVLNSRVMLYYYLKKFGETEWRSHPYVTQKTITQFPIPLLQGNIRNQSYALEISSLVKEYNLSNSSVVDIEIDRLVAGLFGLSVDDCRKVLQTIEEAQQLRLISQMKIVNKNELYPRIIAE</sequence>
<dbReference type="Gene3D" id="3.90.220.10">
    <property type="entry name" value="Adenine-n6-DNA-methyltransferase Taqi, Chain A, domain 2"/>
    <property type="match status" value="1"/>
</dbReference>
<evidence type="ECO:0000256" key="1">
    <source>
        <dbReference type="ARBA" id="ARBA00006594"/>
    </source>
</evidence>
<reference evidence="11" key="1">
    <citation type="submission" date="2020-12" db="EMBL/GenBank/DDBJ databases">
        <title>Paenibacillus polymyxa LMG 27872: a double-edged sword.</title>
        <authorList>
            <person name="Langendries S."/>
            <person name="Garcia Mendez S."/>
            <person name="Beirinckx S."/>
            <person name="Viaene T."/>
            <person name="Baeyen S."/>
            <person name="Goeminne G."/>
            <person name="Willems A."/>
            <person name="Debode J."/>
            <person name="Goormachtig S."/>
        </authorList>
    </citation>
    <scope>NUCLEOTIDE SEQUENCE</scope>
    <source>
        <strain evidence="11">LMG 27872</strain>
    </source>
</reference>